<evidence type="ECO:0000256" key="6">
    <source>
        <dbReference type="SAM" id="MobiDB-lite"/>
    </source>
</evidence>
<dbReference type="Pfam" id="PF13873">
    <property type="entry name" value="Myb_DNA-bind_5"/>
    <property type="match status" value="1"/>
</dbReference>
<dbReference type="InterPro" id="IPR028002">
    <property type="entry name" value="Myb_DNA-bind_5"/>
</dbReference>
<feature type="region of interest" description="Disordered" evidence="6">
    <location>
        <begin position="165"/>
        <end position="199"/>
    </location>
</feature>
<dbReference type="Proteomes" id="UP000829999">
    <property type="component" value="Chromosome 30"/>
</dbReference>
<evidence type="ECO:0000256" key="3">
    <source>
        <dbReference type="ARBA" id="ARBA00023015"/>
    </source>
</evidence>
<evidence type="ECO:0000256" key="4">
    <source>
        <dbReference type="ARBA" id="ARBA00023163"/>
    </source>
</evidence>
<dbReference type="GeneID" id="118269862"/>
<keyword evidence="8" id="KW-1185">Reference proteome</keyword>
<evidence type="ECO:0000313" key="8">
    <source>
        <dbReference type="Proteomes" id="UP000829999"/>
    </source>
</evidence>
<reference evidence="9" key="1">
    <citation type="submission" date="2025-08" db="UniProtKB">
        <authorList>
            <consortium name="RefSeq"/>
        </authorList>
    </citation>
    <scope>IDENTIFICATION</scope>
    <source>
        <tissue evidence="9">Whole larval tissue</tissue>
    </source>
</reference>
<evidence type="ECO:0000256" key="2">
    <source>
        <dbReference type="ARBA" id="ARBA00016807"/>
    </source>
</evidence>
<dbReference type="AlphaFoldDB" id="A0A9R0EDM4"/>
<sequence length="263" mass="30526">MENRGHKKRQRSENWFKQDKLLLTELVKVRVSDIENKNTDTNTNTKKHAAWVDLQSSFNSMCAGGKRTISQLKSQWGIIKMNTKRMRIEEKKLAMAGSSDPVQESPNKLDDVGTLLPFDFMLERNKANHDHDENHQVKPKEVERSSSTDSIKLVINEDDIIIEDIPCSKQTEDTKEEVSNKDHQNDNQDMSSSCYRKKQKAAGNKTPTICGASITDFEIKCRKELHAIQMENEKRKSRNLDLEEELLRRKIEYYEKKSRSLVE</sequence>
<dbReference type="PANTHER" id="PTHR21411:SF0">
    <property type="entry name" value="REGULATORY PROTEIN ZESTE"/>
    <property type="match status" value="1"/>
</dbReference>
<gene>
    <name evidence="9" type="primary">LOC118269862</name>
</gene>
<dbReference type="PANTHER" id="PTHR21411">
    <property type="entry name" value="APONTIC"/>
    <property type="match status" value="1"/>
</dbReference>
<keyword evidence="4" id="KW-0804">Transcription</keyword>
<organism evidence="8 9">
    <name type="scientific">Spodoptera frugiperda</name>
    <name type="common">Fall armyworm</name>
    <dbReference type="NCBI Taxonomy" id="7108"/>
    <lineage>
        <taxon>Eukaryota</taxon>
        <taxon>Metazoa</taxon>
        <taxon>Ecdysozoa</taxon>
        <taxon>Arthropoda</taxon>
        <taxon>Hexapoda</taxon>
        <taxon>Insecta</taxon>
        <taxon>Pterygota</taxon>
        <taxon>Neoptera</taxon>
        <taxon>Endopterygota</taxon>
        <taxon>Lepidoptera</taxon>
        <taxon>Glossata</taxon>
        <taxon>Ditrysia</taxon>
        <taxon>Noctuoidea</taxon>
        <taxon>Noctuidae</taxon>
        <taxon>Amphipyrinae</taxon>
        <taxon>Spodoptera</taxon>
    </lineage>
</organism>
<feature type="compositionally biased region" description="Basic and acidic residues" evidence="6">
    <location>
        <begin position="127"/>
        <end position="146"/>
    </location>
</feature>
<evidence type="ECO:0000256" key="5">
    <source>
        <dbReference type="ARBA" id="ARBA00025466"/>
    </source>
</evidence>
<accession>A0A9R0EDM4</accession>
<evidence type="ECO:0000313" key="9">
    <source>
        <dbReference type="RefSeq" id="XP_050563091.1"/>
    </source>
</evidence>
<evidence type="ECO:0000256" key="1">
    <source>
        <dbReference type="ARBA" id="ARBA00011764"/>
    </source>
</evidence>
<evidence type="ECO:0000259" key="7">
    <source>
        <dbReference type="Pfam" id="PF13873"/>
    </source>
</evidence>
<protein>
    <recommendedName>
        <fullName evidence="2">Regulatory protein zeste</fullName>
    </recommendedName>
</protein>
<feature type="compositionally biased region" description="Basic and acidic residues" evidence="6">
    <location>
        <begin position="170"/>
        <end position="186"/>
    </location>
</feature>
<feature type="region of interest" description="Disordered" evidence="6">
    <location>
        <begin position="127"/>
        <end position="149"/>
    </location>
</feature>
<keyword evidence="3" id="KW-0805">Transcription regulation</keyword>
<name>A0A9R0EDM4_SPOFR</name>
<feature type="domain" description="Myb/SANT-like DNA-binding" evidence="7">
    <location>
        <begin position="11"/>
        <end position="86"/>
    </location>
</feature>
<comment type="subunit">
    <text evidence="1">Self-associates forming complexes of several hundred monomers.</text>
</comment>
<dbReference type="RefSeq" id="XP_050563091.1">
    <property type="nucleotide sequence ID" value="XM_050707134.1"/>
</dbReference>
<comment type="function">
    <text evidence="5">Involved in transvection phenomena (= synapsis-dependent gene expression), where the synaptic pairing of chromosomes carrying genes with which zeste interacts influences the expression of these genes. Zeste binds to DNA and stimulates transcription from a nearby promoter.</text>
</comment>
<dbReference type="OrthoDB" id="6084504at2759"/>
<proteinExistence type="predicted"/>